<dbReference type="STRING" id="224129.A0A1W4XF06"/>
<organism evidence="10 11">
    <name type="scientific">Agrilus planipennis</name>
    <name type="common">Emerald ash borer</name>
    <name type="synonym">Agrilus marcopoli</name>
    <dbReference type="NCBI Taxonomy" id="224129"/>
    <lineage>
        <taxon>Eukaryota</taxon>
        <taxon>Metazoa</taxon>
        <taxon>Ecdysozoa</taxon>
        <taxon>Arthropoda</taxon>
        <taxon>Hexapoda</taxon>
        <taxon>Insecta</taxon>
        <taxon>Pterygota</taxon>
        <taxon>Neoptera</taxon>
        <taxon>Endopterygota</taxon>
        <taxon>Coleoptera</taxon>
        <taxon>Polyphaga</taxon>
        <taxon>Elateriformia</taxon>
        <taxon>Buprestoidea</taxon>
        <taxon>Buprestidae</taxon>
        <taxon>Agrilinae</taxon>
        <taxon>Agrilus</taxon>
    </lineage>
</organism>
<keyword evidence="10" id="KW-1185">Reference proteome</keyword>
<sequence length="383" mass="44104">MLLFGKMNENEVAKNGSSNGENDDSSLPYLPEMEYDMWEGQFEFVGPANDQTIEPQGLLKPPPFLPSHTNGAKKTAAHVWCEGITDQFQLLQQQVGVLQDSATHNDERYTRAKADNAALQARIVMLEEQLRDVEMRYEQRLQDEQKRSKELVARIDREKQLQLENASIRLQAAETEAKNLREEVNRQRVKLEKLEAERNDLFDQVQDLKMEIMSTKDNETSFKEQEKKHEQEQESRNHLIEELSREVERLRAEARTPALPTTSPETLRLEELHEEMASLRERNNQLQEQNEELQANLLSAGVEQGRLLTAGETSLAAELEAMTHDQMDSLRDETVAKIQQALKEQQDVNAQLKAYIDGILLNIVENYPQLLEVKQQKNKSTKT</sequence>
<keyword evidence="6" id="KW-0175">Coiled coil</keyword>
<dbReference type="GO" id="GO:0032456">
    <property type="term" value="P:endocytic recycling"/>
    <property type="evidence" value="ECO:0007669"/>
    <property type="project" value="TreeGrafter"/>
</dbReference>
<evidence type="ECO:0000259" key="9">
    <source>
        <dbReference type="PROSITE" id="PS51511"/>
    </source>
</evidence>
<accession>A0A1W4XF06</accession>
<evidence type="ECO:0000256" key="8">
    <source>
        <dbReference type="SAM" id="MobiDB-lite"/>
    </source>
</evidence>
<keyword evidence="5" id="KW-0967">Endosome</keyword>
<evidence type="ECO:0000313" key="12">
    <source>
        <dbReference type="RefSeq" id="XP_025834745.1"/>
    </source>
</evidence>
<evidence type="ECO:0000256" key="3">
    <source>
        <dbReference type="ARBA" id="ARBA00004654"/>
    </source>
</evidence>
<keyword evidence="4" id="KW-0813">Transport</keyword>
<dbReference type="Proteomes" id="UP000192223">
    <property type="component" value="Unplaced"/>
</dbReference>
<dbReference type="GO" id="GO:0032154">
    <property type="term" value="C:cleavage furrow"/>
    <property type="evidence" value="ECO:0007669"/>
    <property type="project" value="UniProtKB-SubCell"/>
</dbReference>
<name>A0A1W4XF06_AGRPL</name>
<dbReference type="RefSeq" id="XP_018334599.1">
    <property type="nucleotide sequence ID" value="XM_018479097.1"/>
</dbReference>
<dbReference type="Gene3D" id="1.20.5.2440">
    <property type="match status" value="1"/>
</dbReference>
<evidence type="ECO:0000256" key="4">
    <source>
        <dbReference type="ARBA" id="ARBA00022448"/>
    </source>
</evidence>
<feature type="domain" description="FIP-RBD" evidence="9">
    <location>
        <begin position="312"/>
        <end position="374"/>
    </location>
</feature>
<dbReference type="GO" id="GO:0030139">
    <property type="term" value="C:endocytic vesicle"/>
    <property type="evidence" value="ECO:0007669"/>
    <property type="project" value="TreeGrafter"/>
</dbReference>
<keyword evidence="7" id="KW-0472">Membrane</keyword>
<dbReference type="Pfam" id="PF09457">
    <property type="entry name" value="RBD-FIP"/>
    <property type="match status" value="1"/>
</dbReference>
<dbReference type="RefSeq" id="XP_025834745.1">
    <property type="nucleotide sequence ID" value="XM_025978960.1"/>
</dbReference>
<comment type="subcellular location">
    <subcellularLocation>
        <location evidence="2">Cleavage furrow</location>
    </subcellularLocation>
    <subcellularLocation>
        <location evidence="1">Midbody</location>
    </subcellularLocation>
    <subcellularLocation>
        <location evidence="3">Recycling endosome membrane</location>
        <topology evidence="3">Peripheral membrane protein</topology>
    </subcellularLocation>
</comment>
<dbReference type="OrthoDB" id="418358at2759"/>
<evidence type="ECO:0000256" key="7">
    <source>
        <dbReference type="ARBA" id="ARBA00023136"/>
    </source>
</evidence>
<dbReference type="KEGG" id="apln:108743528"/>
<dbReference type="SUPFAM" id="SSF144270">
    <property type="entry name" value="Eferin C-derminal domain-like"/>
    <property type="match status" value="1"/>
</dbReference>
<dbReference type="GO" id="GO:0030496">
    <property type="term" value="C:midbody"/>
    <property type="evidence" value="ECO:0007669"/>
    <property type="project" value="UniProtKB-SubCell"/>
</dbReference>
<dbReference type="PROSITE" id="PS51511">
    <property type="entry name" value="FIP_RBD"/>
    <property type="match status" value="1"/>
</dbReference>
<gene>
    <name evidence="11 12" type="primary">LOC108743528</name>
</gene>
<proteinExistence type="predicted"/>
<evidence type="ECO:0000256" key="6">
    <source>
        <dbReference type="ARBA" id="ARBA00023054"/>
    </source>
</evidence>
<dbReference type="Pfam" id="PF25450">
    <property type="entry name" value="Rab11-FIP3"/>
    <property type="match status" value="1"/>
</dbReference>
<protein>
    <submittedName>
        <fullName evidence="12">Rab11 family-interacting protein 4B-like isoform X1</fullName>
    </submittedName>
    <submittedName>
        <fullName evidence="11">Rab11 family-interacting protein 4B-like isoform X2</fullName>
    </submittedName>
</protein>
<dbReference type="InterPro" id="IPR037245">
    <property type="entry name" value="FIP-RBD_C_sf"/>
</dbReference>
<dbReference type="PANTHER" id="PTHR15726">
    <property type="entry name" value="RAB11-FAMILY INTERACTING PROTEIN"/>
    <property type="match status" value="1"/>
</dbReference>
<dbReference type="FunFam" id="1.20.5.2440:FF:000003">
    <property type="entry name" value="Nuclear fallout, isoform D"/>
    <property type="match status" value="1"/>
</dbReference>
<evidence type="ECO:0000313" key="11">
    <source>
        <dbReference type="RefSeq" id="XP_018334599.1"/>
    </source>
</evidence>
<dbReference type="AlphaFoldDB" id="A0A1W4XF06"/>
<evidence type="ECO:0000313" key="10">
    <source>
        <dbReference type="Proteomes" id="UP000192223"/>
    </source>
</evidence>
<dbReference type="PANTHER" id="PTHR15726:SF7">
    <property type="entry name" value="NUCLEAR FALLOUT, ISOFORM J"/>
    <property type="match status" value="1"/>
</dbReference>
<dbReference type="InterPro" id="IPR051977">
    <property type="entry name" value="Rab11-interacting_regulator"/>
</dbReference>
<dbReference type="InterPro" id="IPR057316">
    <property type="entry name" value="Rab11-FIP3/4_dom"/>
</dbReference>
<dbReference type="GO" id="GO:0032465">
    <property type="term" value="P:regulation of cytokinesis"/>
    <property type="evidence" value="ECO:0007669"/>
    <property type="project" value="TreeGrafter"/>
</dbReference>
<dbReference type="GO" id="GO:0055038">
    <property type="term" value="C:recycling endosome membrane"/>
    <property type="evidence" value="ECO:0007669"/>
    <property type="project" value="UniProtKB-SubCell"/>
</dbReference>
<dbReference type="InterPro" id="IPR019018">
    <property type="entry name" value="Rab-bd_FIP-RBD"/>
</dbReference>
<feature type="region of interest" description="Disordered" evidence="8">
    <location>
        <begin position="217"/>
        <end position="237"/>
    </location>
</feature>
<dbReference type="GeneID" id="108743528"/>
<evidence type="ECO:0000256" key="5">
    <source>
        <dbReference type="ARBA" id="ARBA00022753"/>
    </source>
</evidence>
<feature type="region of interest" description="Disordered" evidence="8">
    <location>
        <begin position="1"/>
        <end position="26"/>
    </location>
</feature>
<evidence type="ECO:0000256" key="2">
    <source>
        <dbReference type="ARBA" id="ARBA00004626"/>
    </source>
</evidence>
<evidence type="ECO:0000256" key="1">
    <source>
        <dbReference type="ARBA" id="ARBA00004214"/>
    </source>
</evidence>
<reference evidence="11 12" key="1">
    <citation type="submission" date="2025-04" db="UniProtKB">
        <authorList>
            <consortium name="RefSeq"/>
        </authorList>
    </citation>
    <scope>IDENTIFICATION</scope>
    <source>
        <tissue evidence="11 12">Entire body</tissue>
    </source>
</reference>